<dbReference type="InterPro" id="IPR034016">
    <property type="entry name" value="M1_APN-typ"/>
</dbReference>
<evidence type="ECO:0000256" key="12">
    <source>
        <dbReference type="ARBA" id="ARBA00022989"/>
    </source>
</evidence>
<keyword evidence="11" id="KW-0735">Signal-anchor</keyword>
<dbReference type="InterPro" id="IPR045357">
    <property type="entry name" value="Aminopeptidase_N-like_N"/>
</dbReference>
<feature type="site" description="Transition state stabilizer" evidence="19">
    <location>
        <position position="505"/>
    </location>
</feature>
<dbReference type="GO" id="GO:0098552">
    <property type="term" value="C:side of membrane"/>
    <property type="evidence" value="ECO:0007669"/>
    <property type="project" value="UniProtKB-KW"/>
</dbReference>
<dbReference type="Gene3D" id="1.25.50.20">
    <property type="match status" value="1"/>
</dbReference>
<keyword evidence="25" id="KW-1185">Reference proteome</keyword>
<dbReference type="Gene3D" id="2.60.40.1910">
    <property type="match status" value="1"/>
</dbReference>
<feature type="domain" description="Aminopeptidase N-like N-terminal" evidence="24">
    <location>
        <begin position="119"/>
        <end position="314"/>
    </location>
</feature>
<dbReference type="GO" id="GO:0005737">
    <property type="term" value="C:cytoplasm"/>
    <property type="evidence" value="ECO:0007669"/>
    <property type="project" value="TreeGrafter"/>
</dbReference>
<evidence type="ECO:0000259" key="23">
    <source>
        <dbReference type="Pfam" id="PF11838"/>
    </source>
</evidence>
<dbReference type="FunFam" id="1.10.390.10:FF:000013">
    <property type="entry name" value="Aminopeptidase N"/>
    <property type="match status" value="1"/>
</dbReference>
<dbReference type="PRINTS" id="PR00756">
    <property type="entry name" value="ALADIPTASE"/>
</dbReference>
<keyword evidence="9" id="KW-0378">Hydrolase</keyword>
<feature type="domain" description="ERAP1-like C-terminal" evidence="23">
    <location>
        <begin position="662"/>
        <end position="967"/>
    </location>
</feature>
<dbReference type="Pfam" id="PF11838">
    <property type="entry name" value="ERAP1_C"/>
    <property type="match status" value="1"/>
</dbReference>
<dbReference type="InterPro" id="IPR027268">
    <property type="entry name" value="Peptidase_M4/M1_CTD_sf"/>
</dbReference>
<feature type="signal peptide" evidence="21">
    <location>
        <begin position="1"/>
        <end position="19"/>
    </location>
</feature>
<evidence type="ECO:0000256" key="5">
    <source>
        <dbReference type="ARBA" id="ARBA00022622"/>
    </source>
</evidence>
<name>A0A9C6X8P1_FRAOC</name>
<keyword evidence="10 18" id="KW-0862">Zinc</keyword>
<evidence type="ECO:0000256" key="15">
    <source>
        <dbReference type="ARBA" id="ARBA00023180"/>
    </source>
</evidence>
<feature type="region of interest" description="Disordered" evidence="20">
    <location>
        <begin position="1011"/>
        <end position="1090"/>
    </location>
</feature>
<dbReference type="RefSeq" id="XP_052131192.1">
    <property type="nucleotide sequence ID" value="XM_052275232.1"/>
</dbReference>
<dbReference type="InterPro" id="IPR001930">
    <property type="entry name" value="Peptidase_M1"/>
</dbReference>
<evidence type="ECO:0000256" key="18">
    <source>
        <dbReference type="PIRSR" id="PIRSR634016-3"/>
    </source>
</evidence>
<keyword evidence="16" id="KW-0449">Lipoprotein</keyword>
<dbReference type="Pfam" id="PF17900">
    <property type="entry name" value="Peptidase_M1_N"/>
    <property type="match status" value="1"/>
</dbReference>
<dbReference type="SUPFAM" id="SSF63737">
    <property type="entry name" value="Leukotriene A4 hydrolase N-terminal domain"/>
    <property type="match status" value="1"/>
</dbReference>
<keyword evidence="21" id="KW-0732">Signal</keyword>
<dbReference type="OrthoDB" id="10031169at2759"/>
<dbReference type="FunFam" id="2.60.40.1730:FF:000001">
    <property type="entry name" value="Leucyl-cystinyl aminopeptidase"/>
    <property type="match status" value="1"/>
</dbReference>
<evidence type="ECO:0000256" key="19">
    <source>
        <dbReference type="PIRSR" id="PIRSR634016-4"/>
    </source>
</evidence>
<dbReference type="GeneID" id="127751538"/>
<dbReference type="GO" id="GO:0042277">
    <property type="term" value="F:peptide binding"/>
    <property type="evidence" value="ECO:0007669"/>
    <property type="project" value="TreeGrafter"/>
</dbReference>
<evidence type="ECO:0000256" key="13">
    <source>
        <dbReference type="ARBA" id="ARBA00023049"/>
    </source>
</evidence>
<comment type="subcellular location">
    <subcellularLocation>
        <location evidence="2">Cell membrane</location>
        <topology evidence="2">Lipid-anchor</topology>
        <topology evidence="2">GPI-anchor</topology>
    </subcellularLocation>
    <subcellularLocation>
        <location evidence="1">Membrane</location>
        <topology evidence="1">Single-pass type II membrane protein</topology>
    </subcellularLocation>
</comment>
<feature type="binding site" evidence="18">
    <location>
        <position position="423"/>
    </location>
    <ligand>
        <name>Zn(2+)</name>
        <dbReference type="ChEBI" id="CHEBI:29105"/>
        <note>catalytic</note>
    </ligand>
</feature>
<dbReference type="GO" id="GO:0005615">
    <property type="term" value="C:extracellular space"/>
    <property type="evidence" value="ECO:0007669"/>
    <property type="project" value="TreeGrafter"/>
</dbReference>
<dbReference type="InterPro" id="IPR042097">
    <property type="entry name" value="Aminopeptidase_N-like_N_sf"/>
</dbReference>
<proteinExistence type="inferred from homology"/>
<evidence type="ECO:0000256" key="10">
    <source>
        <dbReference type="ARBA" id="ARBA00022833"/>
    </source>
</evidence>
<dbReference type="GO" id="GO:0006508">
    <property type="term" value="P:proteolysis"/>
    <property type="evidence" value="ECO:0007669"/>
    <property type="project" value="UniProtKB-KW"/>
</dbReference>
<dbReference type="GO" id="GO:0043171">
    <property type="term" value="P:peptide catabolic process"/>
    <property type="evidence" value="ECO:0007669"/>
    <property type="project" value="TreeGrafter"/>
</dbReference>
<accession>A0A9C6X8P1</accession>
<keyword evidence="8 18" id="KW-0479">Metal-binding</keyword>
<keyword evidence="5" id="KW-0336">GPI-anchor</keyword>
<dbReference type="InterPro" id="IPR050344">
    <property type="entry name" value="Peptidase_M1_aminopeptidases"/>
</dbReference>
<keyword evidence="14" id="KW-0472">Membrane</keyword>
<dbReference type="CDD" id="cd09601">
    <property type="entry name" value="M1_APN-Q_like"/>
    <property type="match status" value="1"/>
</dbReference>
<dbReference type="Proteomes" id="UP000504606">
    <property type="component" value="Unplaced"/>
</dbReference>
<dbReference type="InterPro" id="IPR014782">
    <property type="entry name" value="Peptidase_M1_dom"/>
</dbReference>
<keyword evidence="12" id="KW-1133">Transmembrane helix</keyword>
<evidence type="ECO:0000256" key="4">
    <source>
        <dbReference type="ARBA" id="ARBA00022438"/>
    </source>
</evidence>
<feature type="binding site" evidence="18">
    <location>
        <position position="419"/>
    </location>
    <ligand>
        <name>Zn(2+)</name>
        <dbReference type="ChEBI" id="CHEBI:29105"/>
        <note>catalytic</note>
    </ligand>
</feature>
<dbReference type="GO" id="GO:0070006">
    <property type="term" value="F:metalloaminopeptidase activity"/>
    <property type="evidence" value="ECO:0007669"/>
    <property type="project" value="TreeGrafter"/>
</dbReference>
<evidence type="ECO:0000256" key="11">
    <source>
        <dbReference type="ARBA" id="ARBA00022968"/>
    </source>
</evidence>
<sequence length="1109" mass="123605">MTGCPLLLAVAAVVVAASAAPGPHEPLALVPAHVRAGRTLAEQAEASGLVLPPRLVSKPKPAAVPGMEVVRGAQPYPFGLADPLPPPRAAKRSTAAARRYRRDANDDIYEESRLPTSVVPTRYTVTMSPNLDKGIFYGSTDIYLNVNSATSRIALHGTPDLTMKEVQILKWDRKLKEFSKNGNATLKRLSSLEELQRIIVDLTTELEVGEHYLLRFPVFAAYLRDDLKGFYLSTYEDSYGNVVRIGTTQFEPPAARFAFPCFDEPEFKARFKIIIEHDRGLTARSNMPVVRQTRPTLLTVTTEFDETLPMSTYLLAWVVSDFSYVSSKDGTFSTWGRDNLLTLSTSWLSQSVGPAALEGLKDFTGIAYALPKVDQFAIPDFDAGAMENWGLVTYREEYLLESSATDIRIREFIGTTVCHELGHQWTGNLVTLDWWSNTWLNEGFATYFESVICDKIIPEWKLMDKYVTDNVHVGIANDVVPGQLAMSSPVITLDGVEAKFDRISYKKGGAVLRMFEHIMGTETFKKAMHRYLSVNSFKNGSPDRLFRAMDAEIALLAESPLPEGVTFAQVAKTWTEQAGVPVVTATRDYDKAQLTVSQEKFMYAESEDGDGDTLWYVPIPVEVQPKSADWSWSLTAAAANKRWLTPEAPSLSRDLDASKTEWIVLNPRQIGYYLVNYDEANWKLLSAELAANPNALHASSRTQLVHDALALARAGKLSYEVALPFLQSLKLEREATPWRAGVVALTFLRERLTATPAGYALKAFIKDITADAYSAVGFSVPDTWQSFKDFSKDDERFLRYYLASYACDAGNELCAEAAVKALTMSLDEGEMIHADVRTTALCYGVQNSADLFEKVLQEWKSAETSTEQAAHATALACTLEHKLLENVLDDILDGSLVKSSSDLQQLVDAIIVRWENHKFMIDYYKNNWKRIRSFASGKMYYFNLLIALVGDVRTPEELDEVKALVTTIFPDETRTERLELELRLKAADKELDWYRKHYDSVSKWLFAATNTEPVDPTEPTRPTQATTEQTTPTQMTTEQTKPTQGTTEPTRTTEQTRSTEQTRATPTKPVGPTTTPTVPSSTQRSAASSRTQIDALVLLLAALLTRVAF</sequence>
<evidence type="ECO:0000256" key="2">
    <source>
        <dbReference type="ARBA" id="ARBA00004609"/>
    </source>
</evidence>
<evidence type="ECO:0000256" key="20">
    <source>
        <dbReference type="SAM" id="MobiDB-lite"/>
    </source>
</evidence>
<evidence type="ECO:0000256" key="17">
    <source>
        <dbReference type="PIRSR" id="PIRSR634016-1"/>
    </source>
</evidence>
<keyword evidence="15" id="KW-0325">Glycoprotein</keyword>
<keyword evidence="4" id="KW-0031">Aminopeptidase</keyword>
<dbReference type="InterPro" id="IPR024571">
    <property type="entry name" value="ERAP1-like_C_dom"/>
</dbReference>
<reference evidence="26" key="1">
    <citation type="submission" date="2025-08" db="UniProtKB">
        <authorList>
            <consortium name="RefSeq"/>
        </authorList>
    </citation>
    <scope>IDENTIFICATION</scope>
    <source>
        <tissue evidence="26">Whole organism</tissue>
    </source>
</reference>
<dbReference type="GO" id="GO:0008270">
    <property type="term" value="F:zinc ion binding"/>
    <property type="evidence" value="ECO:0007669"/>
    <property type="project" value="InterPro"/>
</dbReference>
<dbReference type="Gene3D" id="1.10.390.10">
    <property type="entry name" value="Neutral Protease Domain 2"/>
    <property type="match status" value="1"/>
</dbReference>
<evidence type="ECO:0000256" key="6">
    <source>
        <dbReference type="ARBA" id="ARBA00022670"/>
    </source>
</evidence>
<evidence type="ECO:0000256" key="1">
    <source>
        <dbReference type="ARBA" id="ARBA00004606"/>
    </source>
</evidence>
<dbReference type="Pfam" id="PF01433">
    <property type="entry name" value="Peptidase_M1"/>
    <property type="match status" value="1"/>
</dbReference>
<dbReference type="Gene3D" id="2.60.40.1730">
    <property type="entry name" value="tricorn interacting facor f3 domain"/>
    <property type="match status" value="1"/>
</dbReference>
<dbReference type="PANTHER" id="PTHR11533:SF290">
    <property type="entry name" value="AMINOPEPTIDASE"/>
    <property type="match status" value="1"/>
</dbReference>
<dbReference type="PANTHER" id="PTHR11533">
    <property type="entry name" value="PROTEASE M1 ZINC METALLOPROTEASE"/>
    <property type="match status" value="1"/>
</dbReference>
<organism evidence="25 26">
    <name type="scientific">Frankliniella occidentalis</name>
    <name type="common">Western flower thrips</name>
    <name type="synonym">Euthrips occidentalis</name>
    <dbReference type="NCBI Taxonomy" id="133901"/>
    <lineage>
        <taxon>Eukaryota</taxon>
        <taxon>Metazoa</taxon>
        <taxon>Ecdysozoa</taxon>
        <taxon>Arthropoda</taxon>
        <taxon>Hexapoda</taxon>
        <taxon>Insecta</taxon>
        <taxon>Pterygota</taxon>
        <taxon>Neoptera</taxon>
        <taxon>Paraneoptera</taxon>
        <taxon>Thysanoptera</taxon>
        <taxon>Terebrantia</taxon>
        <taxon>Thripoidea</taxon>
        <taxon>Thripidae</taxon>
        <taxon>Frankliniella</taxon>
    </lineage>
</organism>
<evidence type="ECO:0000256" key="7">
    <source>
        <dbReference type="ARBA" id="ARBA00022692"/>
    </source>
</evidence>
<feature type="active site" description="Proton acceptor" evidence="17">
    <location>
        <position position="420"/>
    </location>
</feature>
<keyword evidence="13" id="KW-0482">Metalloprotease</keyword>
<evidence type="ECO:0000259" key="22">
    <source>
        <dbReference type="Pfam" id="PF01433"/>
    </source>
</evidence>
<keyword evidence="6" id="KW-0645">Protease</keyword>
<comment type="cofactor">
    <cofactor evidence="18">
        <name>Zn(2+)</name>
        <dbReference type="ChEBI" id="CHEBI:29105"/>
    </cofactor>
    <text evidence="18">Binds 1 zinc ion per subunit.</text>
</comment>
<evidence type="ECO:0000256" key="3">
    <source>
        <dbReference type="ARBA" id="ARBA00010136"/>
    </source>
</evidence>
<dbReference type="SUPFAM" id="SSF55486">
    <property type="entry name" value="Metalloproteases ('zincins'), catalytic domain"/>
    <property type="match status" value="1"/>
</dbReference>
<gene>
    <name evidence="26" type="primary">LOC127751538</name>
</gene>
<evidence type="ECO:0000313" key="25">
    <source>
        <dbReference type="Proteomes" id="UP000504606"/>
    </source>
</evidence>
<feature type="chain" id="PRO_5039432083" evidence="21">
    <location>
        <begin position="20"/>
        <end position="1109"/>
    </location>
</feature>
<feature type="domain" description="Peptidase M1 membrane alanine aminopeptidase" evidence="22">
    <location>
        <begin position="356"/>
        <end position="552"/>
    </location>
</feature>
<dbReference type="KEGG" id="foc:127751538"/>
<evidence type="ECO:0000256" key="16">
    <source>
        <dbReference type="ARBA" id="ARBA00023288"/>
    </source>
</evidence>
<comment type="similarity">
    <text evidence="3">Belongs to the peptidase M1 family.</text>
</comment>
<evidence type="ECO:0000256" key="9">
    <source>
        <dbReference type="ARBA" id="ARBA00022801"/>
    </source>
</evidence>
<evidence type="ECO:0000313" key="26">
    <source>
        <dbReference type="RefSeq" id="XP_052131192.1"/>
    </source>
</evidence>
<dbReference type="AlphaFoldDB" id="A0A9C6X8P1"/>
<feature type="compositionally biased region" description="Low complexity" evidence="20">
    <location>
        <begin position="1020"/>
        <end position="1090"/>
    </location>
</feature>
<evidence type="ECO:0000256" key="21">
    <source>
        <dbReference type="SAM" id="SignalP"/>
    </source>
</evidence>
<evidence type="ECO:0000256" key="8">
    <source>
        <dbReference type="ARBA" id="ARBA00022723"/>
    </source>
</evidence>
<protein>
    <submittedName>
        <fullName evidence="26">Aminopeptidase N-like</fullName>
    </submittedName>
</protein>
<keyword evidence="7" id="KW-0812">Transmembrane</keyword>
<evidence type="ECO:0000256" key="14">
    <source>
        <dbReference type="ARBA" id="ARBA00023136"/>
    </source>
</evidence>
<dbReference type="GO" id="GO:0005886">
    <property type="term" value="C:plasma membrane"/>
    <property type="evidence" value="ECO:0007669"/>
    <property type="project" value="UniProtKB-SubCell"/>
</dbReference>
<feature type="binding site" evidence="18">
    <location>
        <position position="442"/>
    </location>
    <ligand>
        <name>Zn(2+)</name>
        <dbReference type="ChEBI" id="CHEBI:29105"/>
        <note>catalytic</note>
    </ligand>
</feature>
<evidence type="ECO:0000259" key="24">
    <source>
        <dbReference type="Pfam" id="PF17900"/>
    </source>
</evidence>